<dbReference type="GO" id="GO:0016887">
    <property type="term" value="F:ATP hydrolysis activity"/>
    <property type="evidence" value="ECO:0007669"/>
    <property type="project" value="InterPro"/>
</dbReference>
<dbReference type="InterPro" id="IPR027417">
    <property type="entry name" value="P-loop_NTPase"/>
</dbReference>
<evidence type="ECO:0000256" key="1">
    <source>
        <dbReference type="ARBA" id="ARBA00006914"/>
    </source>
</evidence>
<evidence type="ECO:0000313" key="5">
    <source>
        <dbReference type="EMBL" id="CAG8534964.1"/>
    </source>
</evidence>
<evidence type="ECO:0000256" key="3">
    <source>
        <dbReference type="ARBA" id="ARBA00022840"/>
    </source>
</evidence>
<dbReference type="OrthoDB" id="2427229at2759"/>
<evidence type="ECO:0000259" key="4">
    <source>
        <dbReference type="SMART" id="SM00382"/>
    </source>
</evidence>
<name>A0A9N9AP26_9GLOM</name>
<evidence type="ECO:0000256" key="2">
    <source>
        <dbReference type="ARBA" id="ARBA00022741"/>
    </source>
</evidence>
<dbReference type="GO" id="GO:0008540">
    <property type="term" value="C:proteasome regulatory particle, base subcomplex"/>
    <property type="evidence" value="ECO:0007669"/>
    <property type="project" value="UniProtKB-ARBA"/>
</dbReference>
<evidence type="ECO:0000313" key="6">
    <source>
        <dbReference type="Proteomes" id="UP000789706"/>
    </source>
</evidence>
<reference evidence="5" key="1">
    <citation type="submission" date="2021-06" db="EMBL/GenBank/DDBJ databases">
        <authorList>
            <person name="Kallberg Y."/>
            <person name="Tangrot J."/>
            <person name="Rosling A."/>
        </authorList>
    </citation>
    <scope>NUCLEOTIDE SEQUENCE</scope>
    <source>
        <strain evidence="5">AZ414A</strain>
    </source>
</reference>
<comment type="caution">
    <text evidence="5">The sequence shown here is derived from an EMBL/GenBank/DDBJ whole genome shotgun (WGS) entry which is preliminary data.</text>
</comment>
<dbReference type="Proteomes" id="UP000789706">
    <property type="component" value="Unassembled WGS sequence"/>
</dbReference>
<dbReference type="GO" id="GO:0005524">
    <property type="term" value="F:ATP binding"/>
    <property type="evidence" value="ECO:0007669"/>
    <property type="project" value="UniProtKB-KW"/>
</dbReference>
<dbReference type="EMBL" id="CAJVPK010000639">
    <property type="protein sequence ID" value="CAG8534964.1"/>
    <property type="molecule type" value="Genomic_DNA"/>
</dbReference>
<dbReference type="Gene3D" id="3.40.50.300">
    <property type="entry name" value="P-loop containing nucleotide triphosphate hydrolases"/>
    <property type="match status" value="1"/>
</dbReference>
<proteinExistence type="inferred from homology"/>
<dbReference type="SUPFAM" id="SSF52540">
    <property type="entry name" value="P-loop containing nucleoside triphosphate hydrolases"/>
    <property type="match status" value="1"/>
</dbReference>
<keyword evidence="6" id="KW-1185">Reference proteome</keyword>
<dbReference type="InterPro" id="IPR003959">
    <property type="entry name" value="ATPase_AAA_core"/>
</dbReference>
<feature type="domain" description="AAA+ ATPase" evidence="4">
    <location>
        <begin position="20"/>
        <end position="165"/>
    </location>
</feature>
<dbReference type="Pfam" id="PF00004">
    <property type="entry name" value="AAA"/>
    <property type="match status" value="1"/>
</dbReference>
<keyword evidence="2" id="KW-0547">Nucleotide-binding</keyword>
<dbReference type="InterPro" id="IPR003593">
    <property type="entry name" value="AAA+_ATPase"/>
</dbReference>
<comment type="similarity">
    <text evidence="1">Belongs to the AAA ATPase family.</text>
</comment>
<dbReference type="SMART" id="SM00382">
    <property type="entry name" value="AAA"/>
    <property type="match status" value="1"/>
</dbReference>
<dbReference type="PANTHER" id="PTHR23073">
    <property type="entry name" value="26S PROTEASOME REGULATORY SUBUNIT"/>
    <property type="match status" value="1"/>
</dbReference>
<protein>
    <submittedName>
        <fullName evidence="5">11107_t:CDS:1</fullName>
    </submittedName>
</protein>
<gene>
    <name evidence="5" type="ORF">DEBURN_LOCUS6325</name>
</gene>
<dbReference type="InterPro" id="IPR050221">
    <property type="entry name" value="26S_Proteasome_ATPase"/>
</dbReference>
<keyword evidence="3" id="KW-0067">ATP-binding</keyword>
<dbReference type="AlphaFoldDB" id="A0A9N9AP26"/>
<organism evidence="5 6">
    <name type="scientific">Diversispora eburnea</name>
    <dbReference type="NCBI Taxonomy" id="1213867"/>
    <lineage>
        <taxon>Eukaryota</taxon>
        <taxon>Fungi</taxon>
        <taxon>Fungi incertae sedis</taxon>
        <taxon>Mucoromycota</taxon>
        <taxon>Glomeromycotina</taxon>
        <taxon>Glomeromycetes</taxon>
        <taxon>Diversisporales</taxon>
        <taxon>Diversisporaceae</taxon>
        <taxon>Diversispora</taxon>
    </lineage>
</organism>
<accession>A0A9N9AP26</accession>
<dbReference type="CDD" id="cd19481">
    <property type="entry name" value="RecA-like_protease"/>
    <property type="match status" value="1"/>
</dbReference>
<sequence>MWLNSFKLLSQYQTKFKLELDNHVLFCGPPGSGKSFIIDKFCENEASYFVKANFESQIYVGSNIEKQQKVYQGAKKLATFNAQRGETKPVVIVIEEIDAVGVKVLSDHDTSSKSGVDALLKMFDNIHEENLNIIVVATTNNPEVLNDALVRPGRLGRRIQVNYPTDEELKKLADYLQKVMEKG</sequence>